<organism evidence="1 2">
    <name type="scientific">Neoroseomonas soli</name>
    <dbReference type="NCBI Taxonomy" id="1081025"/>
    <lineage>
        <taxon>Bacteria</taxon>
        <taxon>Pseudomonadati</taxon>
        <taxon>Pseudomonadota</taxon>
        <taxon>Alphaproteobacteria</taxon>
        <taxon>Acetobacterales</taxon>
        <taxon>Acetobacteraceae</taxon>
        <taxon>Neoroseomonas</taxon>
    </lineage>
</organism>
<comment type="caution">
    <text evidence="1">The sequence shown here is derived from an EMBL/GenBank/DDBJ whole genome shotgun (WGS) entry which is preliminary data.</text>
</comment>
<dbReference type="Proteomes" id="UP001138751">
    <property type="component" value="Unassembled WGS sequence"/>
</dbReference>
<dbReference type="EMBL" id="JAAEDM010000071">
    <property type="protein sequence ID" value="MBR0673413.1"/>
    <property type="molecule type" value="Genomic_DNA"/>
</dbReference>
<feature type="non-terminal residue" evidence="1">
    <location>
        <position position="1"/>
    </location>
</feature>
<reference evidence="1" key="2">
    <citation type="journal article" date="2021" name="Syst. Appl. Microbiol.">
        <title>Roseomonas hellenica sp. nov., isolated from roots of wild-growing Alkanna tinctoria.</title>
        <authorList>
            <person name="Rat A."/>
            <person name="Naranjo H.D."/>
            <person name="Lebbe L."/>
            <person name="Cnockaert M."/>
            <person name="Krigas N."/>
            <person name="Grigoriadou K."/>
            <person name="Maloupa E."/>
            <person name="Willems A."/>
        </authorList>
    </citation>
    <scope>NUCLEOTIDE SEQUENCE</scope>
    <source>
        <strain evidence="1">LMG 31231</strain>
    </source>
</reference>
<evidence type="ECO:0000313" key="2">
    <source>
        <dbReference type="Proteomes" id="UP001138751"/>
    </source>
</evidence>
<protein>
    <submittedName>
        <fullName evidence="1">Gamma-glutamyltranspeptidase</fullName>
    </submittedName>
</protein>
<reference evidence="1" key="1">
    <citation type="submission" date="2020-01" db="EMBL/GenBank/DDBJ databases">
        <authorList>
            <person name="Rat A."/>
        </authorList>
    </citation>
    <scope>NUCLEOTIDE SEQUENCE</scope>
    <source>
        <strain evidence="1">LMG 31231</strain>
    </source>
</reference>
<accession>A0A9X9X1Y4</accession>
<evidence type="ECO:0000313" key="1">
    <source>
        <dbReference type="EMBL" id="MBR0673413.1"/>
    </source>
</evidence>
<gene>
    <name evidence="1" type="ORF">GXW76_19725</name>
</gene>
<keyword evidence="2" id="KW-1185">Reference proteome</keyword>
<proteinExistence type="predicted"/>
<sequence length="60" mass="5671">GGTLAAALRRVAPAATFSDVPDPGRGLLISCPTYAPGGSAACSAAADPRGGGVAIGSFAR</sequence>
<name>A0A9X9X1Y4_9PROT</name>
<dbReference type="AlphaFoldDB" id="A0A9X9X1Y4"/>